<dbReference type="InterPro" id="IPR010985">
    <property type="entry name" value="Ribbon_hlx_hlx"/>
</dbReference>
<sequence>MNKTVSIRLEEKLMLDLDKLSKTTERSKAWLMAKAVEQYVENQSWQVGSIEKTLQKIKSGDAKFASHESVTQWLESWGTAGEQKPPKCK</sequence>
<dbReference type="AlphaFoldDB" id="A0A3B0VVH4"/>
<dbReference type="SUPFAM" id="SSF47598">
    <property type="entry name" value="Ribbon-helix-helix"/>
    <property type="match status" value="1"/>
</dbReference>
<protein>
    <recommendedName>
        <fullName evidence="1">Ribbon-helix-helix protein CopG domain-containing protein</fullName>
    </recommendedName>
</protein>
<dbReference type="PANTHER" id="PTHR40688:SF2">
    <property type="entry name" value="RIBBON-HELIX-HELIX PROTEIN COPG DOMAIN-CONTAINING PROTEIN"/>
    <property type="match status" value="1"/>
</dbReference>
<accession>A0A3B0VVH4</accession>
<proteinExistence type="predicted"/>
<dbReference type="InterPro" id="IPR052991">
    <property type="entry name" value="Non-func_TypeII_TA_Antitoxin"/>
</dbReference>
<name>A0A3B0VVH4_9ZZZZ</name>
<dbReference type="CDD" id="cd22233">
    <property type="entry name" value="RHH_CopAso-like"/>
    <property type="match status" value="1"/>
</dbReference>
<dbReference type="Pfam" id="PF01402">
    <property type="entry name" value="RHH_1"/>
    <property type="match status" value="1"/>
</dbReference>
<dbReference type="GO" id="GO:0006355">
    <property type="term" value="P:regulation of DNA-templated transcription"/>
    <property type="evidence" value="ECO:0007669"/>
    <property type="project" value="InterPro"/>
</dbReference>
<evidence type="ECO:0000313" key="2">
    <source>
        <dbReference type="EMBL" id="VAW44153.1"/>
    </source>
</evidence>
<dbReference type="InterPro" id="IPR002145">
    <property type="entry name" value="CopG"/>
</dbReference>
<reference evidence="2" key="1">
    <citation type="submission" date="2018-06" db="EMBL/GenBank/DDBJ databases">
        <authorList>
            <person name="Zhirakovskaya E."/>
        </authorList>
    </citation>
    <scope>NUCLEOTIDE SEQUENCE</scope>
</reference>
<evidence type="ECO:0000259" key="1">
    <source>
        <dbReference type="Pfam" id="PF01402"/>
    </source>
</evidence>
<organism evidence="2">
    <name type="scientific">hydrothermal vent metagenome</name>
    <dbReference type="NCBI Taxonomy" id="652676"/>
    <lineage>
        <taxon>unclassified sequences</taxon>
        <taxon>metagenomes</taxon>
        <taxon>ecological metagenomes</taxon>
    </lineage>
</organism>
<dbReference type="InterPro" id="IPR013321">
    <property type="entry name" value="Arc_rbn_hlx_hlx"/>
</dbReference>
<dbReference type="PANTHER" id="PTHR40688">
    <property type="match status" value="1"/>
</dbReference>
<dbReference type="Gene3D" id="1.10.1220.10">
    <property type="entry name" value="Met repressor-like"/>
    <property type="match status" value="1"/>
</dbReference>
<feature type="domain" description="Ribbon-helix-helix protein CopG" evidence="1">
    <location>
        <begin position="3"/>
        <end position="42"/>
    </location>
</feature>
<gene>
    <name evidence="2" type="ORF">MNBD_GAMMA02-1002</name>
</gene>
<dbReference type="EMBL" id="UOFA01000084">
    <property type="protein sequence ID" value="VAW44153.1"/>
    <property type="molecule type" value="Genomic_DNA"/>
</dbReference>